<dbReference type="Gene3D" id="1.25.40.90">
    <property type="match status" value="1"/>
</dbReference>
<protein>
    <submittedName>
        <fullName evidence="7">Clathrin assembly protein, putative</fullName>
        <ecNumber evidence="7">1.3.1.74</ecNumber>
    </submittedName>
</protein>
<dbReference type="InterPro" id="IPR045192">
    <property type="entry name" value="AP180-like"/>
</dbReference>
<dbReference type="GO" id="GO:0072583">
    <property type="term" value="P:clathrin-dependent endocytosis"/>
    <property type="evidence" value="ECO:0000318"/>
    <property type="project" value="GO_Central"/>
</dbReference>
<evidence type="ECO:0000259" key="6">
    <source>
        <dbReference type="PROSITE" id="PS50942"/>
    </source>
</evidence>
<evidence type="ECO:0000256" key="4">
    <source>
        <dbReference type="ARBA" id="ARBA00023329"/>
    </source>
</evidence>
<gene>
    <name evidence="7" type="ORF">RCOM_1148790</name>
</gene>
<dbReference type="AlphaFoldDB" id="B9SNG6"/>
<keyword evidence="7" id="KW-0560">Oxidoreductase</keyword>
<dbReference type="GO" id="GO:0032440">
    <property type="term" value="F:2-alkenal reductase [NAD(P)H] activity"/>
    <property type="evidence" value="ECO:0007669"/>
    <property type="project" value="UniProtKB-EC"/>
</dbReference>
<dbReference type="InterPro" id="IPR013809">
    <property type="entry name" value="ENTH"/>
</dbReference>
<dbReference type="GO" id="GO:0005545">
    <property type="term" value="F:1-phosphatidylinositol binding"/>
    <property type="evidence" value="ECO:0000318"/>
    <property type="project" value="GO_Central"/>
</dbReference>
<evidence type="ECO:0000256" key="2">
    <source>
        <dbReference type="ARBA" id="ARBA00004555"/>
    </source>
</evidence>
<dbReference type="PROSITE" id="PS50942">
    <property type="entry name" value="ENTH"/>
    <property type="match status" value="1"/>
</dbReference>
<dbReference type="SUPFAM" id="SSF89009">
    <property type="entry name" value="GAT-like domain"/>
    <property type="match status" value="1"/>
</dbReference>
<feature type="compositionally biased region" description="Low complexity" evidence="5">
    <location>
        <begin position="317"/>
        <end position="338"/>
    </location>
</feature>
<dbReference type="Gene3D" id="1.20.58.150">
    <property type="entry name" value="ANTH domain"/>
    <property type="match status" value="1"/>
</dbReference>
<sequence length="454" mass="52595">MSRRFRRVFCALKERSSVRYAKIATFGGFCDLDLIIIKATSPDDLPLPEKYIHQLLKIFSISPTSFHTFSLCFTRRFGRTRCWKVALKCLLLLHRLLRSLPEHSPFRAELLWARSNGLIALYPCQFRDNSSSNPEDYTLFIRSYAQLLDEALACFSLDRKVKDEEANSEEEEVNMINSLYDQIKEVGRLLEVLPQLQSLIDRVMDCRPTGAAARSFIVQSAMKHIIRDSFLCYSTFRREVVLVLDNLIQLPYRSCILSFGIYKKAASQAEELCKFYEWCREKGLCGSYEYPFIERIPDIQIRALETFLNGMWQLTESSSSSSATTPSSWVGTSKSLSSSEDDEKEKQLVTKDNLAASINYKWVKFEENLNEEQGEMMAPLVQLEEEENDNWEVLLDASLNLSRCPCNYNFCKCYIGLSNAYEDGHREEDFEKGNKEKDINQWQVEAKLQWMVCK</sequence>
<dbReference type="InterPro" id="IPR008942">
    <property type="entry name" value="ENTH_VHS"/>
</dbReference>
<evidence type="ECO:0000256" key="3">
    <source>
        <dbReference type="ARBA" id="ARBA00023034"/>
    </source>
</evidence>
<dbReference type="InterPro" id="IPR014712">
    <property type="entry name" value="ANTH_dom_sf"/>
</dbReference>
<dbReference type="GO" id="GO:0005905">
    <property type="term" value="C:clathrin-coated pit"/>
    <property type="evidence" value="ECO:0000318"/>
    <property type="project" value="GO_Central"/>
</dbReference>
<name>B9SNG6_RICCO</name>
<dbReference type="GO" id="GO:0006900">
    <property type="term" value="P:vesicle budding from membrane"/>
    <property type="evidence" value="ECO:0000318"/>
    <property type="project" value="GO_Central"/>
</dbReference>
<keyword evidence="4" id="KW-0968">Cytoplasmic vesicle</keyword>
<dbReference type="SUPFAM" id="SSF48464">
    <property type="entry name" value="ENTH/VHS domain"/>
    <property type="match status" value="1"/>
</dbReference>
<dbReference type="GO" id="GO:0005546">
    <property type="term" value="F:phosphatidylinositol-4,5-bisphosphate binding"/>
    <property type="evidence" value="ECO:0000318"/>
    <property type="project" value="GO_Central"/>
</dbReference>
<evidence type="ECO:0000313" key="7">
    <source>
        <dbReference type="EMBL" id="EEF34844.1"/>
    </source>
</evidence>
<evidence type="ECO:0000256" key="1">
    <source>
        <dbReference type="ARBA" id="ARBA00004132"/>
    </source>
</evidence>
<reference evidence="8" key="1">
    <citation type="journal article" date="2010" name="Nat. Biotechnol.">
        <title>Draft genome sequence of the oilseed species Ricinus communis.</title>
        <authorList>
            <person name="Chan A.P."/>
            <person name="Crabtree J."/>
            <person name="Zhao Q."/>
            <person name="Lorenzi H."/>
            <person name="Orvis J."/>
            <person name="Puiu D."/>
            <person name="Melake-Berhan A."/>
            <person name="Jones K.M."/>
            <person name="Redman J."/>
            <person name="Chen G."/>
            <person name="Cahoon E.B."/>
            <person name="Gedil M."/>
            <person name="Stanke M."/>
            <person name="Haas B.J."/>
            <person name="Wortman J.R."/>
            <person name="Fraser-Liggett C.M."/>
            <person name="Ravel J."/>
            <person name="Rabinowicz P.D."/>
        </authorList>
    </citation>
    <scope>NUCLEOTIDE SEQUENCE [LARGE SCALE GENOMIC DNA]</scope>
    <source>
        <strain evidence="8">cv. Hale</strain>
    </source>
</reference>
<comment type="subcellular location">
    <subcellularLocation>
        <location evidence="1">Cytoplasmic vesicle</location>
        <location evidence="1">Clathrin-coated vesicle</location>
    </subcellularLocation>
    <subcellularLocation>
        <location evidence="2">Golgi apparatus</location>
    </subcellularLocation>
</comment>
<dbReference type="STRING" id="3988.B9SNG6"/>
<dbReference type="GO" id="GO:0048268">
    <property type="term" value="P:clathrin coat assembly"/>
    <property type="evidence" value="ECO:0007669"/>
    <property type="project" value="InterPro"/>
</dbReference>
<dbReference type="EMBL" id="EQ974045">
    <property type="protein sequence ID" value="EEF34844.1"/>
    <property type="molecule type" value="Genomic_DNA"/>
</dbReference>
<dbReference type="PANTHER" id="PTHR22951">
    <property type="entry name" value="CLATHRIN ASSEMBLY PROTEIN"/>
    <property type="match status" value="1"/>
</dbReference>
<dbReference type="eggNOG" id="KOG0251">
    <property type="taxonomic scope" value="Eukaryota"/>
</dbReference>
<dbReference type="PANTHER" id="PTHR22951:SF22">
    <property type="entry name" value="ENTH DOMAIN-CONTAINING PROTEIN"/>
    <property type="match status" value="1"/>
</dbReference>
<keyword evidence="3" id="KW-0333">Golgi apparatus</keyword>
<dbReference type="EC" id="1.3.1.74" evidence="7"/>
<dbReference type="GO" id="GO:0000149">
    <property type="term" value="F:SNARE binding"/>
    <property type="evidence" value="ECO:0000318"/>
    <property type="project" value="GO_Central"/>
</dbReference>
<dbReference type="InParanoid" id="B9SNG6"/>
<evidence type="ECO:0000313" key="8">
    <source>
        <dbReference type="Proteomes" id="UP000008311"/>
    </source>
</evidence>
<proteinExistence type="predicted"/>
<evidence type="ECO:0000256" key="5">
    <source>
        <dbReference type="SAM" id="MobiDB-lite"/>
    </source>
</evidence>
<dbReference type="GO" id="GO:0032050">
    <property type="term" value="F:clathrin heavy chain binding"/>
    <property type="evidence" value="ECO:0000318"/>
    <property type="project" value="GO_Central"/>
</dbReference>
<dbReference type="Proteomes" id="UP000008311">
    <property type="component" value="Unassembled WGS sequence"/>
</dbReference>
<dbReference type="InterPro" id="IPR011417">
    <property type="entry name" value="ANTH_dom"/>
</dbReference>
<feature type="region of interest" description="Disordered" evidence="5">
    <location>
        <begin position="317"/>
        <end position="348"/>
    </location>
</feature>
<organism evidence="7 8">
    <name type="scientific">Ricinus communis</name>
    <name type="common">Castor bean</name>
    <dbReference type="NCBI Taxonomy" id="3988"/>
    <lineage>
        <taxon>Eukaryota</taxon>
        <taxon>Viridiplantae</taxon>
        <taxon>Streptophyta</taxon>
        <taxon>Embryophyta</taxon>
        <taxon>Tracheophyta</taxon>
        <taxon>Spermatophyta</taxon>
        <taxon>Magnoliopsida</taxon>
        <taxon>eudicotyledons</taxon>
        <taxon>Gunneridae</taxon>
        <taxon>Pentapetalae</taxon>
        <taxon>rosids</taxon>
        <taxon>fabids</taxon>
        <taxon>Malpighiales</taxon>
        <taxon>Euphorbiaceae</taxon>
        <taxon>Acalyphoideae</taxon>
        <taxon>Acalypheae</taxon>
        <taxon>Ricinus</taxon>
    </lineage>
</organism>
<accession>B9SNG6</accession>
<dbReference type="FunFam" id="1.20.58.150:FF:000005">
    <property type="entry name" value="putative clathrin assembly protein At2g25430"/>
    <property type="match status" value="1"/>
</dbReference>
<dbReference type="GO" id="GO:0005794">
    <property type="term" value="C:Golgi apparatus"/>
    <property type="evidence" value="ECO:0007669"/>
    <property type="project" value="UniProtKB-SubCell"/>
</dbReference>
<dbReference type="GO" id="GO:0030136">
    <property type="term" value="C:clathrin-coated vesicle"/>
    <property type="evidence" value="ECO:0000318"/>
    <property type="project" value="GO_Central"/>
</dbReference>
<keyword evidence="8" id="KW-1185">Reference proteome</keyword>
<dbReference type="SMART" id="SM00273">
    <property type="entry name" value="ENTH"/>
    <property type="match status" value="1"/>
</dbReference>
<feature type="domain" description="ENTH" evidence="6">
    <location>
        <begin position="24"/>
        <end position="162"/>
    </location>
</feature>
<dbReference type="Pfam" id="PF07651">
    <property type="entry name" value="ANTH"/>
    <property type="match status" value="1"/>
</dbReference>